<keyword evidence="6 16" id="KW-0479">Metal-binding</keyword>
<evidence type="ECO:0000256" key="3">
    <source>
        <dbReference type="ARBA" id="ARBA00022490"/>
    </source>
</evidence>
<dbReference type="GO" id="GO:0004784">
    <property type="term" value="F:superoxide dismutase activity"/>
    <property type="evidence" value="ECO:0007669"/>
    <property type="project" value="UniProtKB-EC"/>
</dbReference>
<dbReference type="GO" id="GO:0019825">
    <property type="term" value="F:oxygen binding"/>
    <property type="evidence" value="ECO:0007669"/>
    <property type="project" value="UniProtKB-UniRule"/>
</dbReference>
<reference evidence="18" key="1">
    <citation type="submission" date="2018-11" db="EMBL/GenBank/DDBJ databases">
        <authorList>
            <person name="Burmester T."/>
        </authorList>
    </citation>
    <scope>NUCLEOTIDE SEQUENCE</scope>
    <source>
        <tissue evidence="18">Ovary</tissue>
    </source>
</reference>
<comment type="catalytic activity">
    <reaction evidence="10">
        <text>Fe(II)-heme b-[protein] + nitric oxide + O2 = Fe(III)-heme b-[protein] + nitrate</text>
        <dbReference type="Rhea" id="RHEA:78091"/>
        <dbReference type="Rhea" id="RHEA-COMP:18975"/>
        <dbReference type="Rhea" id="RHEA-COMP:18976"/>
        <dbReference type="ChEBI" id="CHEBI:15379"/>
        <dbReference type="ChEBI" id="CHEBI:16480"/>
        <dbReference type="ChEBI" id="CHEBI:17632"/>
        <dbReference type="ChEBI" id="CHEBI:55376"/>
        <dbReference type="ChEBI" id="CHEBI:60344"/>
    </reaction>
    <physiologicalReaction direction="left-to-right" evidence="10">
        <dbReference type="Rhea" id="RHEA:78092"/>
    </physiologicalReaction>
</comment>
<dbReference type="InterPro" id="IPR002335">
    <property type="entry name" value="Myoglobin"/>
</dbReference>
<accession>A0A3S4C0P4</accession>
<keyword evidence="2 15" id="KW-0813">Transport</keyword>
<dbReference type="Pfam" id="PF00042">
    <property type="entry name" value="Globin"/>
    <property type="match status" value="1"/>
</dbReference>
<evidence type="ECO:0000256" key="8">
    <source>
        <dbReference type="ARBA" id="ARBA00023004"/>
    </source>
</evidence>
<comment type="function">
    <text evidence="16">Monomeric heme protein which primary function is to store oxygen and facilitate its diffusion within muscle tissues. Reversibly binds oxygen through a pentacoordinated heme iron and enables its timely and efficient release as needed during periods of heightened demand. Depending on the oxidative conditions of tissues and cells, and in addition to its ability to bind oxygen, it also has a nitrite reductase activity whereby it regulates the production of bioactive nitric oxide. Under stress conditions, like hypoxia and anoxia, it also protects cells against reactive oxygen species thanks to its pseudoperoxidase activity.</text>
</comment>
<evidence type="ECO:0000256" key="1">
    <source>
        <dbReference type="ARBA" id="ARBA00008705"/>
    </source>
</evidence>
<dbReference type="InterPro" id="IPR009050">
    <property type="entry name" value="Globin-like_sf"/>
</dbReference>
<name>A0A3S4C0P4_LEPPA</name>
<sequence>MALSAEDIQMVSGVWSKIFADAESNGAVVLSRMFKEYPHTVKYFKNFPELQSIAETASAADIAGLAEVRGHAKTVLTAFNDMVQHLENIDTLKETATPLAKKHSEELKVDVKDFKILCDNLVDLVGEKQDEDAKTTFKKAVDVIYENISAAY</sequence>
<keyword evidence="5 15" id="KW-0561">Oxygen transport</keyword>
<comment type="subcellular location">
    <subcellularLocation>
        <location evidence="11">Cytoplasm</location>
        <location evidence="11">Sarcoplasm</location>
    </subcellularLocation>
</comment>
<dbReference type="PRINTS" id="PR00613">
    <property type="entry name" value="MYOGLOBIN"/>
</dbReference>
<protein>
    <recommendedName>
        <fullName evidence="16">Myoglobin</fullName>
    </recommendedName>
</protein>
<dbReference type="Gene3D" id="1.10.490.10">
    <property type="entry name" value="Globins"/>
    <property type="match status" value="1"/>
</dbReference>
<feature type="domain" description="Globin" evidence="17">
    <location>
        <begin position="2"/>
        <end position="152"/>
    </location>
</feature>
<dbReference type="PROSITE" id="PS01033">
    <property type="entry name" value="GLOBIN"/>
    <property type="match status" value="1"/>
</dbReference>
<keyword evidence="3" id="KW-0963">Cytoplasm</keyword>
<dbReference type="InterPro" id="IPR000971">
    <property type="entry name" value="Globin"/>
</dbReference>
<evidence type="ECO:0000256" key="16">
    <source>
        <dbReference type="RuleBase" id="RU251113"/>
    </source>
</evidence>
<keyword evidence="8 16" id="KW-0408">Iron</keyword>
<dbReference type="GO" id="GO:0005344">
    <property type="term" value="F:oxygen carrier activity"/>
    <property type="evidence" value="ECO:0007669"/>
    <property type="project" value="UniProtKB-UniRule"/>
</dbReference>
<evidence type="ECO:0000313" key="18">
    <source>
        <dbReference type="EMBL" id="VDB32521.1"/>
    </source>
</evidence>
<dbReference type="GO" id="GO:0005506">
    <property type="term" value="F:iron ion binding"/>
    <property type="evidence" value="ECO:0007669"/>
    <property type="project" value="InterPro"/>
</dbReference>
<evidence type="ECO:0000256" key="7">
    <source>
        <dbReference type="ARBA" id="ARBA00023002"/>
    </source>
</evidence>
<keyword evidence="9 16" id="KW-0514">Muscle protein</keyword>
<dbReference type="AlphaFoldDB" id="A0A3S4C0P4"/>
<dbReference type="PANTHER" id="PTHR46783">
    <property type="entry name" value="CYTOGLOBIN"/>
    <property type="match status" value="1"/>
</dbReference>
<evidence type="ECO:0000256" key="10">
    <source>
        <dbReference type="ARBA" id="ARBA00044448"/>
    </source>
</evidence>
<evidence type="ECO:0000256" key="13">
    <source>
        <dbReference type="ARBA" id="ARBA00048118"/>
    </source>
</evidence>
<dbReference type="PANTHER" id="PTHR46783:SF3">
    <property type="entry name" value="GLOBIN FAMILY PROFILE DOMAIN-CONTAINING PROTEIN"/>
    <property type="match status" value="1"/>
</dbReference>
<evidence type="ECO:0000256" key="5">
    <source>
        <dbReference type="ARBA" id="ARBA00022621"/>
    </source>
</evidence>
<comment type="catalytic activity">
    <reaction evidence="12">
        <text>2 superoxide + 2 H(+) = H2O2 + O2</text>
        <dbReference type="Rhea" id="RHEA:20696"/>
        <dbReference type="ChEBI" id="CHEBI:15378"/>
        <dbReference type="ChEBI" id="CHEBI:15379"/>
        <dbReference type="ChEBI" id="CHEBI:16240"/>
        <dbReference type="ChEBI" id="CHEBI:18421"/>
        <dbReference type="EC" id="1.15.1.1"/>
    </reaction>
    <physiologicalReaction direction="left-to-right" evidence="12">
        <dbReference type="Rhea" id="RHEA:20697"/>
    </physiologicalReaction>
</comment>
<dbReference type="InterPro" id="IPR013314">
    <property type="entry name" value="Globin_lamprey/hagfish"/>
</dbReference>
<dbReference type="GO" id="GO:0016528">
    <property type="term" value="C:sarcoplasm"/>
    <property type="evidence" value="ECO:0007669"/>
    <property type="project" value="UniProtKB-SubCell"/>
</dbReference>
<dbReference type="InterPro" id="IPR012292">
    <property type="entry name" value="Globin/Proto"/>
</dbReference>
<keyword evidence="4 15" id="KW-0349">Heme</keyword>
<evidence type="ECO:0000256" key="9">
    <source>
        <dbReference type="ARBA" id="ARBA00023179"/>
    </source>
</evidence>
<proteinExistence type="evidence at transcript level"/>
<evidence type="ECO:0000256" key="11">
    <source>
        <dbReference type="ARBA" id="ARBA00044498"/>
    </source>
</evidence>
<evidence type="ECO:0000256" key="14">
    <source>
        <dbReference type="ARBA" id="ARBA00049899"/>
    </source>
</evidence>
<dbReference type="GO" id="GO:0020037">
    <property type="term" value="F:heme binding"/>
    <property type="evidence" value="ECO:0007669"/>
    <property type="project" value="UniProtKB-UniRule"/>
</dbReference>
<comment type="catalytic activity">
    <reaction evidence="13">
        <text>Fe(III)-heme b-[protein] + nitric oxide + H2O = Fe(II)-heme b-[protein] + nitrite + 2 H(+)</text>
        <dbReference type="Rhea" id="RHEA:77711"/>
        <dbReference type="Rhea" id="RHEA-COMP:18975"/>
        <dbReference type="Rhea" id="RHEA-COMP:18976"/>
        <dbReference type="ChEBI" id="CHEBI:15377"/>
        <dbReference type="ChEBI" id="CHEBI:15378"/>
        <dbReference type="ChEBI" id="CHEBI:16301"/>
        <dbReference type="ChEBI" id="CHEBI:16480"/>
        <dbReference type="ChEBI" id="CHEBI:55376"/>
        <dbReference type="ChEBI" id="CHEBI:60344"/>
    </reaction>
    <physiologicalReaction direction="right-to-left" evidence="13">
        <dbReference type="Rhea" id="RHEA:77713"/>
    </physiologicalReaction>
</comment>
<keyword evidence="7" id="KW-0560">Oxidoreductase</keyword>
<dbReference type="SUPFAM" id="SSF46458">
    <property type="entry name" value="Globin-like"/>
    <property type="match status" value="1"/>
</dbReference>
<evidence type="ECO:0000256" key="2">
    <source>
        <dbReference type="ARBA" id="ARBA00022448"/>
    </source>
</evidence>
<evidence type="ECO:0000256" key="4">
    <source>
        <dbReference type="ARBA" id="ARBA00022617"/>
    </source>
</evidence>
<comment type="similarity">
    <text evidence="1 15">Belongs to the globin family.</text>
</comment>
<gene>
    <name evidence="18" type="primary">Globin E2a</name>
</gene>
<evidence type="ECO:0000256" key="6">
    <source>
        <dbReference type="ARBA" id="ARBA00022723"/>
    </source>
</evidence>
<evidence type="ECO:0000259" key="17">
    <source>
        <dbReference type="PROSITE" id="PS01033"/>
    </source>
</evidence>
<evidence type="ECO:0000256" key="12">
    <source>
        <dbReference type="ARBA" id="ARBA00047393"/>
    </source>
</evidence>
<comment type="catalytic activity">
    <reaction evidence="14">
        <text>H2O2 + AH2 = A + 2 H2O</text>
        <dbReference type="Rhea" id="RHEA:30275"/>
        <dbReference type="ChEBI" id="CHEBI:13193"/>
        <dbReference type="ChEBI" id="CHEBI:15377"/>
        <dbReference type="ChEBI" id="CHEBI:16240"/>
        <dbReference type="ChEBI" id="CHEBI:17499"/>
    </reaction>
    <physiologicalReaction direction="left-to-right" evidence="14">
        <dbReference type="Rhea" id="RHEA:30276"/>
    </physiologicalReaction>
</comment>
<organism evidence="18">
    <name type="scientific">Lepidosiren paradoxus</name>
    <name type="common">South American lungfish</name>
    <dbReference type="NCBI Taxonomy" id="7883"/>
    <lineage>
        <taxon>Eukaryota</taxon>
        <taxon>Metazoa</taxon>
        <taxon>Chordata</taxon>
        <taxon>Craniata</taxon>
        <taxon>Vertebrata</taxon>
        <taxon>Euteleostomi</taxon>
        <taxon>Dipnomorpha</taxon>
        <taxon>Ceratodontiformes</taxon>
        <taxon>Lepidosirenoidei</taxon>
        <taxon>Lepidosirenidae</taxon>
        <taxon>Lepidosiren</taxon>
    </lineage>
</organism>
<dbReference type="EMBL" id="LR030442">
    <property type="protein sequence ID" value="VDB32521.1"/>
    <property type="molecule type" value="mRNA"/>
</dbReference>
<evidence type="ECO:0000256" key="15">
    <source>
        <dbReference type="RuleBase" id="RU000356"/>
    </source>
</evidence>